<dbReference type="InterPro" id="IPR002347">
    <property type="entry name" value="SDR_fam"/>
</dbReference>
<keyword evidence="2" id="KW-0560">Oxidoreductase</keyword>
<evidence type="ECO:0000259" key="3">
    <source>
        <dbReference type="SMART" id="SM00822"/>
    </source>
</evidence>
<dbReference type="EMBL" id="UINC01002592">
    <property type="protein sequence ID" value="SUZ98312.1"/>
    <property type="molecule type" value="Genomic_DNA"/>
</dbReference>
<dbReference type="PANTHER" id="PTHR24321:SF15">
    <property type="entry name" value="OXIDOREDUCTASE UCPA"/>
    <property type="match status" value="1"/>
</dbReference>
<proteinExistence type="inferred from homology"/>
<evidence type="ECO:0000313" key="4">
    <source>
        <dbReference type="EMBL" id="SUZ98312.1"/>
    </source>
</evidence>
<reference evidence="4" key="1">
    <citation type="submission" date="2018-05" db="EMBL/GenBank/DDBJ databases">
        <authorList>
            <person name="Lanie J.A."/>
            <person name="Ng W.-L."/>
            <person name="Kazmierczak K.M."/>
            <person name="Andrzejewski T.M."/>
            <person name="Davidsen T.M."/>
            <person name="Wayne K.J."/>
            <person name="Tettelin H."/>
            <person name="Glass J.I."/>
            <person name="Rusch D."/>
            <person name="Podicherti R."/>
            <person name="Tsui H.-C.T."/>
            <person name="Winkler M.E."/>
        </authorList>
    </citation>
    <scope>NUCLEOTIDE SEQUENCE</scope>
</reference>
<evidence type="ECO:0000256" key="1">
    <source>
        <dbReference type="ARBA" id="ARBA00006484"/>
    </source>
</evidence>
<dbReference type="PRINTS" id="PR00080">
    <property type="entry name" value="SDRFAMILY"/>
</dbReference>
<dbReference type="FunFam" id="3.40.50.720:FF:000084">
    <property type="entry name" value="Short-chain dehydrogenase reductase"/>
    <property type="match status" value="1"/>
</dbReference>
<dbReference type="SUPFAM" id="SSF51735">
    <property type="entry name" value="NAD(P)-binding Rossmann-fold domains"/>
    <property type="match status" value="1"/>
</dbReference>
<comment type="similarity">
    <text evidence="1">Belongs to the short-chain dehydrogenases/reductases (SDR) family.</text>
</comment>
<dbReference type="InterPro" id="IPR057326">
    <property type="entry name" value="KR_dom"/>
</dbReference>
<evidence type="ECO:0000256" key="2">
    <source>
        <dbReference type="ARBA" id="ARBA00023002"/>
    </source>
</evidence>
<feature type="domain" description="Ketoreductase" evidence="3">
    <location>
        <begin position="7"/>
        <end position="197"/>
    </location>
</feature>
<dbReference type="InterPro" id="IPR020904">
    <property type="entry name" value="Sc_DH/Rdtase_CS"/>
</dbReference>
<dbReference type="Gene3D" id="3.40.50.720">
    <property type="entry name" value="NAD(P)-binding Rossmann-like Domain"/>
    <property type="match status" value="1"/>
</dbReference>
<dbReference type="PANTHER" id="PTHR24321">
    <property type="entry name" value="DEHYDROGENASES, SHORT CHAIN"/>
    <property type="match status" value="1"/>
</dbReference>
<protein>
    <recommendedName>
        <fullName evidence="3">Ketoreductase domain-containing protein</fullName>
    </recommendedName>
</protein>
<dbReference type="NCBIfam" id="NF005559">
    <property type="entry name" value="PRK07231.1"/>
    <property type="match status" value="1"/>
</dbReference>
<dbReference type="PROSITE" id="PS00061">
    <property type="entry name" value="ADH_SHORT"/>
    <property type="match status" value="1"/>
</dbReference>
<accession>A0A381S2K1</accession>
<gene>
    <name evidence="4" type="ORF">METZ01_LOCUS51166</name>
</gene>
<name>A0A381S2K1_9ZZZZ</name>
<dbReference type="PRINTS" id="PR00081">
    <property type="entry name" value="GDHRDH"/>
</dbReference>
<dbReference type="AlphaFoldDB" id="A0A381S2K1"/>
<dbReference type="InterPro" id="IPR036291">
    <property type="entry name" value="NAD(P)-bd_dom_sf"/>
</dbReference>
<dbReference type="SMART" id="SM00822">
    <property type="entry name" value="PKS_KR"/>
    <property type="match status" value="1"/>
</dbReference>
<sequence>MADLKDKIALISGGARGIGGAIADAMCAAGAEVVISDLLDKEGEDKALELTSKGYQATFVKHDVTKETDWSNAILHCSDTYGGLDILVNNAGIYFNGPIEETSLEAWKQMFSVNVEGVFLGTKAAIPEIKKRSMKRESSGSIINLSSIAGLGGSPNHGAYTASKGAVRLFTKSTALECASLEYNIRANSIHPGVIDTLMGSQVVDTIIEQTGSGDNEARAQVSELHPLGRFGKPEEIAQTAVFLASDDSSFITGTELIVDGGITAK</sequence>
<organism evidence="4">
    <name type="scientific">marine metagenome</name>
    <dbReference type="NCBI Taxonomy" id="408172"/>
    <lineage>
        <taxon>unclassified sequences</taxon>
        <taxon>metagenomes</taxon>
        <taxon>ecological metagenomes</taxon>
    </lineage>
</organism>
<dbReference type="Pfam" id="PF13561">
    <property type="entry name" value="adh_short_C2"/>
    <property type="match status" value="1"/>
</dbReference>
<dbReference type="GO" id="GO:0016491">
    <property type="term" value="F:oxidoreductase activity"/>
    <property type="evidence" value="ECO:0007669"/>
    <property type="project" value="UniProtKB-KW"/>
</dbReference>